<protein>
    <submittedName>
        <fullName evidence="6">Dehydrase and lipid transport-domain-containing protein</fullName>
    </submittedName>
</protein>
<dbReference type="PANTHER" id="PTHR12901:SF10">
    <property type="entry name" value="COENZYME Q-BINDING PROTEIN COQ10, MITOCHONDRIAL"/>
    <property type="match status" value="1"/>
</dbReference>
<dbReference type="InterPro" id="IPR023393">
    <property type="entry name" value="START-like_dom_sf"/>
</dbReference>
<dbReference type="PANTHER" id="PTHR12901">
    <property type="entry name" value="SPERM PROTEIN HOMOLOG"/>
    <property type="match status" value="1"/>
</dbReference>
<proteinExistence type="inferred from homology"/>
<dbReference type="SUPFAM" id="SSF55961">
    <property type="entry name" value="Bet v1-like"/>
    <property type="match status" value="1"/>
</dbReference>
<name>A0AA39XLN8_9PEZI</name>
<evidence type="ECO:0000256" key="3">
    <source>
        <dbReference type="ARBA" id="ARBA00024947"/>
    </source>
</evidence>
<feature type="non-terminal residue" evidence="6">
    <location>
        <position position="273"/>
    </location>
</feature>
<dbReference type="EMBL" id="JAULSR010000001">
    <property type="protein sequence ID" value="KAK0635325.1"/>
    <property type="molecule type" value="Genomic_DNA"/>
</dbReference>
<dbReference type="InterPro" id="IPR044996">
    <property type="entry name" value="COQ10-like"/>
</dbReference>
<evidence type="ECO:0000256" key="2">
    <source>
        <dbReference type="ARBA" id="ARBA00011814"/>
    </source>
</evidence>
<keyword evidence="7" id="KW-1185">Reference proteome</keyword>
<dbReference type="GO" id="GO:0045333">
    <property type="term" value="P:cellular respiration"/>
    <property type="evidence" value="ECO:0007669"/>
    <property type="project" value="InterPro"/>
</dbReference>
<evidence type="ECO:0000313" key="7">
    <source>
        <dbReference type="Proteomes" id="UP001174934"/>
    </source>
</evidence>
<comment type="subunit">
    <text evidence="2">Interacts with coenzyme Q.</text>
</comment>
<accession>A0AA39XLN8</accession>
<feature type="domain" description="Coenzyme Q-binding protein COQ10 START" evidence="5">
    <location>
        <begin position="70"/>
        <end position="264"/>
    </location>
</feature>
<dbReference type="Pfam" id="PF03364">
    <property type="entry name" value="Polyketide_cyc"/>
    <property type="match status" value="1"/>
</dbReference>
<dbReference type="GO" id="GO:0005739">
    <property type="term" value="C:mitochondrion"/>
    <property type="evidence" value="ECO:0007669"/>
    <property type="project" value="TreeGrafter"/>
</dbReference>
<dbReference type="CDD" id="cd07813">
    <property type="entry name" value="COQ10p_like"/>
    <property type="match status" value="1"/>
</dbReference>
<sequence length="273" mass="28922">RTTPLCARWNHKALSSPATATAPFTSPSTRRTYSSSNNNNNNNNASWLLSALPNLAGPSSPQTIHARRTLPYPPAHVYNLIANIDSYSAFLPHCTLSRVTAWTNPSPSSSPREGNDGASTTTRWPARADLTVGWGPFTESYTSRVYCVPGELVEAVSGAAQTTIPASTLARFGYDVSTLSPSSLLPSQKSGEAAAAPGIFESLVTRWTVRPVAATSSSGTAADVAGGWAEVTLSVRFQFVNAMLGHAVGQIASDKADEMVQAFEDRARALHGK</sequence>
<comment type="similarity">
    <text evidence="1">Belongs to the COQ10 family.</text>
</comment>
<dbReference type="Proteomes" id="UP001174934">
    <property type="component" value="Unassembled WGS sequence"/>
</dbReference>
<evidence type="ECO:0000259" key="5">
    <source>
        <dbReference type="Pfam" id="PF03364"/>
    </source>
</evidence>
<evidence type="ECO:0000313" key="6">
    <source>
        <dbReference type="EMBL" id="KAK0635325.1"/>
    </source>
</evidence>
<comment type="function">
    <text evidence="3">Required for the function of coenzyme Q in the respiratory chain. May serve as a chaperone or may be involved in the transport of Q6 from its site of synthesis to the catalytic sites of the respiratory complexes.</text>
</comment>
<feature type="non-terminal residue" evidence="6">
    <location>
        <position position="1"/>
    </location>
</feature>
<dbReference type="GO" id="GO:0048039">
    <property type="term" value="F:ubiquinone binding"/>
    <property type="evidence" value="ECO:0007669"/>
    <property type="project" value="InterPro"/>
</dbReference>
<reference evidence="6" key="1">
    <citation type="submission" date="2023-06" db="EMBL/GenBank/DDBJ databases">
        <title>Genome-scale phylogeny and comparative genomics of the fungal order Sordariales.</title>
        <authorList>
            <consortium name="Lawrence Berkeley National Laboratory"/>
            <person name="Hensen N."/>
            <person name="Bonometti L."/>
            <person name="Westerberg I."/>
            <person name="Brannstrom I.O."/>
            <person name="Guillou S."/>
            <person name="Cros-Aarteil S."/>
            <person name="Calhoun S."/>
            <person name="Haridas S."/>
            <person name="Kuo A."/>
            <person name="Mondo S."/>
            <person name="Pangilinan J."/>
            <person name="Riley R."/>
            <person name="LaButti K."/>
            <person name="Andreopoulos B."/>
            <person name="Lipzen A."/>
            <person name="Chen C."/>
            <person name="Yanf M."/>
            <person name="Daum C."/>
            <person name="Ng V."/>
            <person name="Clum A."/>
            <person name="Steindorff A."/>
            <person name="Ohm R."/>
            <person name="Martin F."/>
            <person name="Silar P."/>
            <person name="Natvig D."/>
            <person name="Lalanne C."/>
            <person name="Gautier V."/>
            <person name="Ament-velasquez S.L."/>
            <person name="Kruys A."/>
            <person name="Hutchinson M.I."/>
            <person name="Powell A.J."/>
            <person name="Barry K."/>
            <person name="Miller A.N."/>
            <person name="Grigoriev I.V."/>
            <person name="Debuchy R."/>
            <person name="Gladieux P."/>
            <person name="Thoren M.H."/>
            <person name="Johannesson H."/>
        </authorList>
    </citation>
    <scope>NUCLEOTIDE SEQUENCE</scope>
    <source>
        <strain evidence="6">SMH3391-2</strain>
    </source>
</reference>
<organism evidence="6 7">
    <name type="scientific">Bombardia bombarda</name>
    <dbReference type="NCBI Taxonomy" id="252184"/>
    <lineage>
        <taxon>Eukaryota</taxon>
        <taxon>Fungi</taxon>
        <taxon>Dikarya</taxon>
        <taxon>Ascomycota</taxon>
        <taxon>Pezizomycotina</taxon>
        <taxon>Sordariomycetes</taxon>
        <taxon>Sordariomycetidae</taxon>
        <taxon>Sordariales</taxon>
        <taxon>Lasiosphaeriaceae</taxon>
        <taxon>Bombardia</taxon>
    </lineage>
</organism>
<feature type="region of interest" description="Disordered" evidence="4">
    <location>
        <begin position="102"/>
        <end position="122"/>
    </location>
</feature>
<dbReference type="Gene3D" id="3.30.530.20">
    <property type="match status" value="1"/>
</dbReference>
<dbReference type="InterPro" id="IPR005031">
    <property type="entry name" value="COQ10_START"/>
</dbReference>
<gene>
    <name evidence="6" type="ORF">B0T17DRAFT_460670</name>
</gene>
<comment type="caution">
    <text evidence="6">The sequence shown here is derived from an EMBL/GenBank/DDBJ whole genome shotgun (WGS) entry which is preliminary data.</text>
</comment>
<dbReference type="AlphaFoldDB" id="A0AA39XLN8"/>
<feature type="region of interest" description="Disordered" evidence="4">
    <location>
        <begin position="18"/>
        <end position="39"/>
    </location>
</feature>
<evidence type="ECO:0000256" key="1">
    <source>
        <dbReference type="ARBA" id="ARBA00006885"/>
    </source>
</evidence>
<evidence type="ECO:0000256" key="4">
    <source>
        <dbReference type="SAM" id="MobiDB-lite"/>
    </source>
</evidence>